<keyword evidence="2" id="KW-0012">Acyltransferase</keyword>
<dbReference type="PANTHER" id="PTHR46137">
    <property type="entry name" value="OS05G0310600 PROTEIN"/>
    <property type="match status" value="1"/>
</dbReference>
<reference evidence="2" key="1">
    <citation type="submission" date="2021-04" db="EMBL/GenBank/DDBJ databases">
        <title>Genomics, taxonomy and metabolism of representatives of sulfur bacteria of the genus Thiothrix: Thiothrix fructosivorans QT, Thiothrix unzii A1T and three new species, Thiothrix subterranea sp. nov., Thiothrix litoralis sp. nov. and 'Candidatus Thiothrix anitrata' sp. nov.</title>
        <authorList>
            <person name="Ravin N.V."/>
            <person name="Smolyakov D."/>
            <person name="Rudenko T.S."/>
            <person name="Mardanov A.V."/>
            <person name="Beletsky A.V."/>
            <person name="Markov N.D."/>
            <person name="Fomenkov A.I."/>
            <person name="Roberts R.J."/>
            <person name="Karnachuk O.V."/>
            <person name="Novikov A."/>
            <person name="Grabovich M.Y."/>
        </authorList>
    </citation>
    <scope>NUCLEOTIDE SEQUENCE</scope>
    <source>
        <strain evidence="2">A1</strain>
    </source>
</reference>
<organism evidence="2 3">
    <name type="scientific">Thiothrix unzii</name>
    <dbReference type="NCBI Taxonomy" id="111769"/>
    <lineage>
        <taxon>Bacteria</taxon>
        <taxon>Pseudomonadati</taxon>
        <taxon>Pseudomonadota</taxon>
        <taxon>Gammaproteobacteria</taxon>
        <taxon>Thiotrichales</taxon>
        <taxon>Thiotrichaceae</taxon>
        <taxon>Thiothrix</taxon>
    </lineage>
</organism>
<dbReference type="InterPro" id="IPR007053">
    <property type="entry name" value="LRAT_dom"/>
</dbReference>
<evidence type="ECO:0000313" key="3">
    <source>
        <dbReference type="Proteomes" id="UP000672009"/>
    </source>
</evidence>
<dbReference type="EMBL" id="CP072793">
    <property type="protein sequence ID" value="QTR53666.1"/>
    <property type="molecule type" value="Genomic_DNA"/>
</dbReference>
<accession>A0A975F923</accession>
<dbReference type="AlphaFoldDB" id="A0A975F923"/>
<dbReference type="RefSeq" id="WP_210219176.1">
    <property type="nucleotide sequence ID" value="NZ_CP072793.1"/>
</dbReference>
<dbReference type="KEGG" id="tun:J9260_00820"/>
<keyword evidence="2" id="KW-0808">Transferase</keyword>
<dbReference type="Pfam" id="PF04970">
    <property type="entry name" value="LRAT"/>
    <property type="match status" value="1"/>
</dbReference>
<evidence type="ECO:0000259" key="1">
    <source>
        <dbReference type="PROSITE" id="PS51934"/>
    </source>
</evidence>
<evidence type="ECO:0000313" key="2">
    <source>
        <dbReference type="EMBL" id="QTR53666.1"/>
    </source>
</evidence>
<dbReference type="PANTHER" id="PTHR46137:SF1">
    <property type="entry name" value="LRAT DOMAIN-CONTAINING PROTEIN"/>
    <property type="match status" value="1"/>
</dbReference>
<sequence>MNILPTSTPIETTEEPKLGDHLVSPRTGYTHHGIYSGGGKVIHYSGLADGLQSGAIEETTLEAFSNGRGFTIRHYNNPRFKGRYVVDRALSRLEEDLYCVRTNNCEHFCEWCINDEHSSEQVNSVKALAIAAALVIVPRLIVPLPVTVAATIGYGAYRLSKDALSPAQKEL</sequence>
<gene>
    <name evidence="2" type="ORF">J9260_00820</name>
</gene>
<feature type="domain" description="LRAT" evidence="1">
    <location>
        <begin position="21"/>
        <end position="121"/>
    </location>
</feature>
<dbReference type="Proteomes" id="UP000672009">
    <property type="component" value="Chromosome"/>
</dbReference>
<protein>
    <submittedName>
        <fullName evidence="2">Lecithin retinol acyltransferase family protein</fullName>
    </submittedName>
</protein>
<dbReference type="Gene3D" id="3.90.1720.10">
    <property type="entry name" value="endopeptidase domain like (from Nostoc punctiforme)"/>
    <property type="match status" value="1"/>
</dbReference>
<proteinExistence type="predicted"/>
<dbReference type="PROSITE" id="PS51934">
    <property type="entry name" value="LRAT"/>
    <property type="match status" value="1"/>
</dbReference>
<name>A0A975F923_9GAMM</name>
<dbReference type="GO" id="GO:0016746">
    <property type="term" value="F:acyltransferase activity"/>
    <property type="evidence" value="ECO:0007669"/>
    <property type="project" value="UniProtKB-KW"/>
</dbReference>
<keyword evidence="3" id="KW-1185">Reference proteome</keyword>